<dbReference type="GO" id="GO:0043720">
    <property type="term" value="F:3-keto-5-aminohexanoate cleavage activity"/>
    <property type="evidence" value="ECO:0007669"/>
    <property type="project" value="InterPro"/>
</dbReference>
<dbReference type="OrthoDB" id="9063716at2"/>
<evidence type="ECO:0000256" key="4">
    <source>
        <dbReference type="ARBA" id="ARBA00022833"/>
    </source>
</evidence>
<dbReference type="GO" id="GO:0046872">
    <property type="term" value="F:metal ion binding"/>
    <property type="evidence" value="ECO:0007669"/>
    <property type="project" value="UniProtKB-KW"/>
</dbReference>
<name>A0A160FLM2_9BURK</name>
<dbReference type="InterPro" id="IPR013785">
    <property type="entry name" value="Aldolase_TIM"/>
</dbReference>
<dbReference type="PANTHER" id="PTHR37418">
    <property type="entry name" value="3-KETO-5-AMINOHEXANOATE CLEAVAGE ENZYME-RELATED"/>
    <property type="match status" value="1"/>
</dbReference>
<dbReference type="AlphaFoldDB" id="A0A160FLM2"/>
<accession>A0A160FLM2</accession>
<comment type="cofactor">
    <cofactor evidence="1">
        <name>Zn(2+)</name>
        <dbReference type="ChEBI" id="CHEBI:29105"/>
    </cofactor>
</comment>
<sequence length="315" mass="34875">MIEKLPLWEAAKREMEEYQFIAGAELQPKWDVPEKIAINAAVSGRFETTTSIEEYVDAASSVIEAGACGVHIDFSFMTDKQGRRLDRDIPPVEAYSAVLEPLRARFGNDFVPNVNVLNGTTFDMCISPAREGLCEVAPCAPGHPEAFMVPAIEALETTGVKPELAVHSSGEIELAKRKLIDTGILRKPYNWLLLYGLPFNVGRTLVSGTWVSNAHDMTQHMFLMVDQIRQIDPTSVISVCAAGRAGLYMTTLATMMGLHIRIGTEDTPWKHPNSDERLKDNLEMFNMARDLAGLLGRKPASANEYRELVGKPARK</sequence>
<keyword evidence="6" id="KW-1185">Reference proteome</keyword>
<evidence type="ECO:0008006" key="7">
    <source>
        <dbReference type="Google" id="ProtNLM"/>
    </source>
</evidence>
<keyword evidence="2" id="KW-0808">Transferase</keyword>
<evidence type="ECO:0000313" key="6">
    <source>
        <dbReference type="Proteomes" id="UP000076852"/>
    </source>
</evidence>
<evidence type="ECO:0000313" key="5">
    <source>
        <dbReference type="EMBL" id="ANB73018.1"/>
    </source>
</evidence>
<evidence type="ECO:0000256" key="3">
    <source>
        <dbReference type="ARBA" id="ARBA00022723"/>
    </source>
</evidence>
<gene>
    <name evidence="5" type="ORF">AYM40_12070</name>
</gene>
<dbReference type="STRING" id="1804984.AYM40_12070"/>
<dbReference type="KEGG" id="buz:AYM40_12070"/>
<dbReference type="EMBL" id="CP014578">
    <property type="protein sequence ID" value="ANB73018.1"/>
    <property type="molecule type" value="Genomic_DNA"/>
</dbReference>
<dbReference type="InterPro" id="IPR008567">
    <property type="entry name" value="BKACE"/>
</dbReference>
<reference evidence="5 6" key="1">
    <citation type="journal article" date="2016" name="Gene">
        <title>PacBio SMRT assembly of a complex multi-replicon genome reveals chlorocatechol degradative operon in a region of genome plasticity.</title>
        <authorList>
            <person name="Ricker N."/>
            <person name="Shen S.Y."/>
            <person name="Goordial J."/>
            <person name="Jin S."/>
            <person name="Fulthorpe R.R."/>
        </authorList>
    </citation>
    <scope>NUCLEOTIDE SEQUENCE [LARGE SCALE GENOMIC DNA]</scope>
    <source>
        <strain evidence="5 6">OLGA172</strain>
    </source>
</reference>
<dbReference type="Pfam" id="PF05853">
    <property type="entry name" value="BKACE"/>
    <property type="match status" value="1"/>
</dbReference>
<dbReference type="RefSeq" id="WP_063496427.1">
    <property type="nucleotide sequence ID" value="NZ_CP014578.1"/>
</dbReference>
<proteinExistence type="predicted"/>
<dbReference type="PANTHER" id="PTHR37418:SF2">
    <property type="entry name" value="3-KETO-5-AMINOHEXANOATE CLEAVAGE ENZYME"/>
    <property type="match status" value="1"/>
</dbReference>
<organism evidence="5 6">
    <name type="scientific">Paraburkholderia phytofirmans OLGA172</name>
    <dbReference type="NCBI Taxonomy" id="1417228"/>
    <lineage>
        <taxon>Bacteria</taxon>
        <taxon>Pseudomonadati</taxon>
        <taxon>Pseudomonadota</taxon>
        <taxon>Betaproteobacteria</taxon>
        <taxon>Burkholderiales</taxon>
        <taxon>Burkholderiaceae</taxon>
        <taxon>Paraburkholderia</taxon>
    </lineage>
</organism>
<keyword evidence="3" id="KW-0479">Metal-binding</keyword>
<evidence type="ECO:0000256" key="1">
    <source>
        <dbReference type="ARBA" id="ARBA00001947"/>
    </source>
</evidence>
<dbReference type="Proteomes" id="UP000076852">
    <property type="component" value="Chromosome 1"/>
</dbReference>
<keyword evidence="4" id="KW-0862">Zinc</keyword>
<protein>
    <recommendedName>
        <fullName evidence="7">3-keto-5-aminohexanoate cleavage protein</fullName>
    </recommendedName>
</protein>
<dbReference type="Gene3D" id="3.20.20.70">
    <property type="entry name" value="Aldolase class I"/>
    <property type="match status" value="1"/>
</dbReference>
<evidence type="ECO:0000256" key="2">
    <source>
        <dbReference type="ARBA" id="ARBA00022679"/>
    </source>
</evidence>